<dbReference type="EMBL" id="HACA01010009">
    <property type="protein sequence ID" value="CDW27370.1"/>
    <property type="molecule type" value="Transcribed_RNA"/>
</dbReference>
<dbReference type="InterPro" id="IPR001227">
    <property type="entry name" value="Ac_transferase_dom_sf"/>
</dbReference>
<protein>
    <recommendedName>
        <fullName evidence="2">Malonyl-CoA:ACP transacylase (MAT) domain-containing protein</fullName>
    </recommendedName>
</protein>
<evidence type="ECO:0000259" key="2">
    <source>
        <dbReference type="SMART" id="SM00827"/>
    </source>
</evidence>
<sequence>MLFKIVRKGLPFIQRVQRLSTPHSSSFGGEGDSVKELLRGASSPDERIFSENQEPFLSNTYVNSGRKDNSIDESKSRKPYEEDHSHNSSILFPGQGMQYPGMGSILFDKEKEVPIIGSLFDRASHLLNYDLKKLCLEASQEELDKTVHCQPAMFVSSLASVEYLYSTSPDSVRNCISTAGFSVGELAALVFSGAISFEDGVRLVKVRAEEMQRCSEIEESGMMTVFYGANNEVGLALKVAQKWLKEKHDIKKPVVTIANYLYSQSKVIAGHKKALDFIDANKEDFKIRKTKRIPVSGAFHTTLMQDALPLFKEQLAQTQIHVPKIPVFANIDGQIYSSPNDIRKKLPKQIISPVKWEQTINSMYKYTNPEHIPSVIECGPGKSLSYILRKINGKIARKASNVSV</sequence>
<feature type="domain" description="Malonyl-CoA:ACP transacylase (MAT)" evidence="2">
    <location>
        <begin position="91"/>
        <end position="399"/>
    </location>
</feature>
<reference evidence="3" key="1">
    <citation type="submission" date="2014-05" db="EMBL/GenBank/DDBJ databases">
        <authorList>
            <person name="Chronopoulou M."/>
        </authorList>
    </citation>
    <scope>NUCLEOTIDE SEQUENCE</scope>
    <source>
        <tissue evidence="3">Whole organism</tissue>
    </source>
</reference>
<dbReference type="SUPFAM" id="SSF52151">
    <property type="entry name" value="FabD/lysophospholipase-like"/>
    <property type="match status" value="1"/>
</dbReference>
<dbReference type="AlphaFoldDB" id="A0A0K2TNH4"/>
<dbReference type="OMA" id="AANYNCP"/>
<dbReference type="UniPathway" id="UPA00094"/>
<proteinExistence type="predicted"/>
<dbReference type="PANTHER" id="PTHR47170">
    <property type="entry name" value="MALONYL-COA ACP TRANSACYLASE, ACP-BINDING"/>
    <property type="match status" value="1"/>
</dbReference>
<dbReference type="SMART" id="SM00827">
    <property type="entry name" value="PKS_AT"/>
    <property type="match status" value="1"/>
</dbReference>
<dbReference type="Gene3D" id="3.30.70.250">
    <property type="entry name" value="Malonyl-CoA ACP transacylase, ACP-binding"/>
    <property type="match status" value="1"/>
</dbReference>
<dbReference type="OrthoDB" id="541883at2759"/>
<dbReference type="InterPro" id="IPR052760">
    <property type="entry name" value="Mitochondrial_malonyltrans"/>
</dbReference>
<accession>A0A0K2TNH4</accession>
<dbReference type="Pfam" id="PF00698">
    <property type="entry name" value="Acyl_transf_1"/>
    <property type="match status" value="1"/>
</dbReference>
<dbReference type="Gene3D" id="3.40.366.10">
    <property type="entry name" value="Malonyl-Coenzyme A Acyl Carrier Protein, domain 2"/>
    <property type="match status" value="1"/>
</dbReference>
<dbReference type="InterPro" id="IPR016036">
    <property type="entry name" value="Malonyl_transacylase_ACP-bd"/>
</dbReference>
<evidence type="ECO:0000256" key="1">
    <source>
        <dbReference type="SAM" id="MobiDB-lite"/>
    </source>
</evidence>
<dbReference type="PANTHER" id="PTHR47170:SF2">
    <property type="entry name" value="MALONYL-COA:ACP TRANSACYLASE (MAT) DOMAIN-CONTAINING PROTEIN"/>
    <property type="match status" value="1"/>
</dbReference>
<dbReference type="InterPro" id="IPR016035">
    <property type="entry name" value="Acyl_Trfase/lysoPLipase"/>
</dbReference>
<evidence type="ECO:0000313" key="3">
    <source>
        <dbReference type="EMBL" id="CDW27370.1"/>
    </source>
</evidence>
<feature type="compositionally biased region" description="Basic and acidic residues" evidence="1">
    <location>
        <begin position="65"/>
        <end position="86"/>
    </location>
</feature>
<dbReference type="GO" id="GO:0016740">
    <property type="term" value="F:transferase activity"/>
    <property type="evidence" value="ECO:0007669"/>
    <property type="project" value="InterPro"/>
</dbReference>
<feature type="region of interest" description="Disordered" evidence="1">
    <location>
        <begin position="59"/>
        <end position="87"/>
    </location>
</feature>
<dbReference type="SUPFAM" id="SSF55048">
    <property type="entry name" value="Probable ACP-binding domain of malonyl-CoA ACP transacylase"/>
    <property type="match status" value="1"/>
</dbReference>
<organism evidence="3">
    <name type="scientific">Lepeophtheirus salmonis</name>
    <name type="common">Salmon louse</name>
    <name type="synonym">Caligus salmonis</name>
    <dbReference type="NCBI Taxonomy" id="72036"/>
    <lineage>
        <taxon>Eukaryota</taxon>
        <taxon>Metazoa</taxon>
        <taxon>Ecdysozoa</taxon>
        <taxon>Arthropoda</taxon>
        <taxon>Crustacea</taxon>
        <taxon>Multicrustacea</taxon>
        <taxon>Hexanauplia</taxon>
        <taxon>Copepoda</taxon>
        <taxon>Siphonostomatoida</taxon>
        <taxon>Caligidae</taxon>
        <taxon>Lepeophtheirus</taxon>
    </lineage>
</organism>
<dbReference type="GO" id="GO:0006633">
    <property type="term" value="P:fatty acid biosynthetic process"/>
    <property type="evidence" value="ECO:0007669"/>
    <property type="project" value="UniProtKB-UniPathway"/>
</dbReference>
<dbReference type="InterPro" id="IPR014043">
    <property type="entry name" value="Acyl_transferase_dom"/>
</dbReference>
<name>A0A0K2TNH4_LEPSM</name>